<name>A0AAV2Z1J1_9STRA</name>
<comment type="catalytic activity">
    <reaction evidence="7">
        <text>L-threonyl-[protein] + ATP = O-phospho-L-threonyl-[protein] + ADP + H(+)</text>
        <dbReference type="Rhea" id="RHEA:46608"/>
        <dbReference type="Rhea" id="RHEA-COMP:11060"/>
        <dbReference type="Rhea" id="RHEA-COMP:11605"/>
        <dbReference type="ChEBI" id="CHEBI:15378"/>
        <dbReference type="ChEBI" id="CHEBI:30013"/>
        <dbReference type="ChEBI" id="CHEBI:30616"/>
        <dbReference type="ChEBI" id="CHEBI:61977"/>
        <dbReference type="ChEBI" id="CHEBI:456216"/>
        <dbReference type="EC" id="2.7.11.1"/>
    </reaction>
</comment>
<comment type="catalytic activity">
    <reaction evidence="8">
        <text>L-seryl-[protein] + ATP = O-phospho-L-seryl-[protein] + ADP + H(+)</text>
        <dbReference type="Rhea" id="RHEA:17989"/>
        <dbReference type="Rhea" id="RHEA-COMP:9863"/>
        <dbReference type="Rhea" id="RHEA-COMP:11604"/>
        <dbReference type="ChEBI" id="CHEBI:15378"/>
        <dbReference type="ChEBI" id="CHEBI:29999"/>
        <dbReference type="ChEBI" id="CHEBI:30616"/>
        <dbReference type="ChEBI" id="CHEBI:83421"/>
        <dbReference type="ChEBI" id="CHEBI:456216"/>
        <dbReference type="EC" id="2.7.11.1"/>
    </reaction>
</comment>
<evidence type="ECO:0000256" key="9">
    <source>
        <dbReference type="PROSITE-ProRule" id="PRU10141"/>
    </source>
</evidence>
<feature type="region of interest" description="Disordered" evidence="10">
    <location>
        <begin position="385"/>
        <end position="432"/>
    </location>
</feature>
<evidence type="ECO:0000256" key="3">
    <source>
        <dbReference type="ARBA" id="ARBA00022679"/>
    </source>
</evidence>
<keyword evidence="4 9" id="KW-0547">Nucleotide-binding</keyword>
<feature type="domain" description="Protein kinase" evidence="11">
    <location>
        <begin position="4"/>
        <end position="278"/>
    </location>
</feature>
<dbReference type="Gene3D" id="3.30.200.20">
    <property type="entry name" value="Phosphorylase Kinase, domain 1"/>
    <property type="match status" value="1"/>
</dbReference>
<dbReference type="GO" id="GO:0005524">
    <property type="term" value="F:ATP binding"/>
    <property type="evidence" value="ECO:0007669"/>
    <property type="project" value="UniProtKB-UniRule"/>
</dbReference>
<evidence type="ECO:0000256" key="2">
    <source>
        <dbReference type="ARBA" id="ARBA00022527"/>
    </source>
</evidence>
<gene>
    <name evidence="12" type="ORF">N0F65_001422</name>
</gene>
<dbReference type="SUPFAM" id="SSF56112">
    <property type="entry name" value="Protein kinase-like (PK-like)"/>
    <property type="match status" value="1"/>
</dbReference>
<keyword evidence="13" id="KW-1185">Reference proteome</keyword>
<dbReference type="InterPro" id="IPR008271">
    <property type="entry name" value="Ser/Thr_kinase_AS"/>
</dbReference>
<dbReference type="Pfam" id="PF00069">
    <property type="entry name" value="Pkinase"/>
    <property type="match status" value="1"/>
</dbReference>
<reference evidence="12" key="1">
    <citation type="submission" date="2022-11" db="EMBL/GenBank/DDBJ databases">
        <authorList>
            <person name="Morgan W.R."/>
            <person name="Tartar A."/>
        </authorList>
    </citation>
    <scope>NUCLEOTIDE SEQUENCE</scope>
    <source>
        <strain evidence="12">ARSEF 373</strain>
    </source>
</reference>
<dbReference type="PROSITE" id="PS50011">
    <property type="entry name" value="PROTEIN_KINASE_DOM"/>
    <property type="match status" value="1"/>
</dbReference>
<dbReference type="PROSITE" id="PS00107">
    <property type="entry name" value="PROTEIN_KINASE_ATP"/>
    <property type="match status" value="1"/>
</dbReference>
<comment type="caution">
    <text evidence="12">The sequence shown here is derived from an EMBL/GenBank/DDBJ whole genome shotgun (WGS) entry which is preliminary data.</text>
</comment>
<organism evidence="12 13">
    <name type="scientific">Lagenidium giganteum</name>
    <dbReference type="NCBI Taxonomy" id="4803"/>
    <lineage>
        <taxon>Eukaryota</taxon>
        <taxon>Sar</taxon>
        <taxon>Stramenopiles</taxon>
        <taxon>Oomycota</taxon>
        <taxon>Peronosporomycetes</taxon>
        <taxon>Pythiales</taxon>
        <taxon>Pythiaceae</taxon>
    </lineage>
</organism>
<keyword evidence="5" id="KW-0418">Kinase</keyword>
<feature type="region of interest" description="Disordered" evidence="10">
    <location>
        <begin position="702"/>
        <end position="757"/>
    </location>
</feature>
<protein>
    <recommendedName>
        <fullName evidence="1">non-specific serine/threonine protein kinase</fullName>
        <ecNumber evidence="1">2.7.11.1</ecNumber>
    </recommendedName>
</protein>
<dbReference type="Proteomes" id="UP001146120">
    <property type="component" value="Unassembled WGS sequence"/>
</dbReference>
<evidence type="ECO:0000256" key="4">
    <source>
        <dbReference type="ARBA" id="ARBA00022741"/>
    </source>
</evidence>
<dbReference type="InterPro" id="IPR051131">
    <property type="entry name" value="NEK_Ser/Thr_kinase_NIMA"/>
</dbReference>
<feature type="compositionally biased region" description="Acidic residues" evidence="10">
    <location>
        <begin position="649"/>
        <end position="666"/>
    </location>
</feature>
<dbReference type="InterPro" id="IPR017441">
    <property type="entry name" value="Protein_kinase_ATP_BS"/>
</dbReference>
<sequence length="811" mass="87930">MDKYIKLEKIGKGSFGCAYLVAKKSEPQGKKYVVKEILLDPRDQSSALREAKLLAALDHPNIIACKESFLCAVPSSAGVLAARHAAQHQQQMLCIVTEFADAGDLRKRLTERQRQRAWFSETEVLDLLVQMCLALKHLHDRKIIHRDIKPENVFLMRSNVVKLGDFGVATVLSHTLACAETLTGTPYYTSPEICLGKKYNHKTDIWSLGCMLYEMLTFTHAFDGRNQRQLFSNIVNATFAPLSGNRYSARMTALVHDMLAKNPKDRPSVATIMKKPLLLERIQGFLSERALADELNHTVLHGQHIFRRPAAQNAAHVGKERVRAEPDTAVRRAEPVAAVPRPLVRPSPVVAPLAAPPPAPVPVPVVAARKLGVNLKKTSSLLLKKKKPSTPRKSKAIASPSPVTKRTGAATPKCQVGTPVRQSRDQAGGCRDLATPRQQLLDRKKAIAQKAKKDAQRRQERAQAHIKAAAKPAARKAAAASPVKANVNPPKGSVGDRIAAFNAQWQAQKDQLLHNLPPPPSAAQAAPPPAPAAAAAPPPPPAPTTPKVVEAATPARKPVSAAAARLAAGKQHREALRQNLRERKLELQKQAKAKPHASPLDDPIILVQNLPRDVAVPPLPPPAAPAVPIQTNGARPSPMMAIVPPADTLSDDDVDEEEEIDGEPQDTDARAENQAMVPPMAAPVNLEYERMVLQLKSVVDCGDLDQDDDDEEDEEDDGVGAATSPLPSVIPEGDEAGEDALPSYSAPRFGGAQPVARESGSVLEKSVLVSPDFQEALRQLLRNPAATAQDGKVPQTRHADLIWMRDYIQKL</sequence>
<dbReference type="GO" id="GO:0004674">
    <property type="term" value="F:protein serine/threonine kinase activity"/>
    <property type="evidence" value="ECO:0007669"/>
    <property type="project" value="UniProtKB-KW"/>
</dbReference>
<feature type="binding site" evidence="9">
    <location>
        <position position="35"/>
    </location>
    <ligand>
        <name>ATP</name>
        <dbReference type="ChEBI" id="CHEBI:30616"/>
    </ligand>
</feature>
<evidence type="ECO:0000256" key="1">
    <source>
        <dbReference type="ARBA" id="ARBA00012513"/>
    </source>
</evidence>
<dbReference type="PROSITE" id="PS00108">
    <property type="entry name" value="PROTEIN_KINASE_ST"/>
    <property type="match status" value="1"/>
</dbReference>
<evidence type="ECO:0000259" key="11">
    <source>
        <dbReference type="PROSITE" id="PS50011"/>
    </source>
</evidence>
<dbReference type="EMBL" id="DAKRPA010000080">
    <property type="protein sequence ID" value="DAZ99594.1"/>
    <property type="molecule type" value="Genomic_DNA"/>
</dbReference>
<dbReference type="CDD" id="cd08215">
    <property type="entry name" value="STKc_Nek"/>
    <property type="match status" value="1"/>
</dbReference>
<reference evidence="12" key="2">
    <citation type="journal article" date="2023" name="Microbiol Resour">
        <title>Decontamination and Annotation of the Draft Genome Sequence of the Oomycete Lagenidium giganteum ARSEF 373.</title>
        <authorList>
            <person name="Morgan W.R."/>
            <person name="Tartar A."/>
        </authorList>
    </citation>
    <scope>NUCLEOTIDE SEQUENCE</scope>
    <source>
        <strain evidence="12">ARSEF 373</strain>
    </source>
</reference>
<feature type="compositionally biased region" description="Low complexity" evidence="10">
    <location>
        <begin position="545"/>
        <end position="555"/>
    </location>
</feature>
<dbReference type="PANTHER" id="PTHR44899">
    <property type="entry name" value="CAMK FAMILY PROTEIN KINASE"/>
    <property type="match status" value="1"/>
</dbReference>
<feature type="region of interest" description="Disordered" evidence="10">
    <location>
        <begin position="644"/>
        <end position="670"/>
    </location>
</feature>
<evidence type="ECO:0000313" key="12">
    <source>
        <dbReference type="EMBL" id="DAZ99594.1"/>
    </source>
</evidence>
<dbReference type="InterPro" id="IPR011009">
    <property type="entry name" value="Kinase-like_dom_sf"/>
</dbReference>
<feature type="compositionally biased region" description="Basic residues" evidence="10">
    <location>
        <begin position="385"/>
        <end position="395"/>
    </location>
</feature>
<accession>A0AAV2Z1J1</accession>
<feature type="region of interest" description="Disordered" evidence="10">
    <location>
        <begin position="513"/>
        <end position="573"/>
    </location>
</feature>
<evidence type="ECO:0000256" key="6">
    <source>
        <dbReference type="ARBA" id="ARBA00022840"/>
    </source>
</evidence>
<dbReference type="AlphaFoldDB" id="A0AAV2Z1J1"/>
<keyword evidence="3" id="KW-0808">Transferase</keyword>
<evidence type="ECO:0000256" key="7">
    <source>
        <dbReference type="ARBA" id="ARBA00047899"/>
    </source>
</evidence>
<keyword evidence="2" id="KW-0723">Serine/threonine-protein kinase</keyword>
<evidence type="ECO:0000256" key="5">
    <source>
        <dbReference type="ARBA" id="ARBA00022777"/>
    </source>
</evidence>
<dbReference type="Gene3D" id="1.10.510.10">
    <property type="entry name" value="Transferase(Phosphotransferase) domain 1"/>
    <property type="match status" value="1"/>
</dbReference>
<keyword evidence="6 9" id="KW-0067">ATP-binding</keyword>
<feature type="compositionally biased region" description="Acidic residues" evidence="10">
    <location>
        <begin position="702"/>
        <end position="718"/>
    </location>
</feature>
<dbReference type="SMART" id="SM00220">
    <property type="entry name" value="S_TKc"/>
    <property type="match status" value="1"/>
</dbReference>
<dbReference type="InterPro" id="IPR000719">
    <property type="entry name" value="Prot_kinase_dom"/>
</dbReference>
<dbReference type="EC" id="2.7.11.1" evidence="1"/>
<evidence type="ECO:0000256" key="10">
    <source>
        <dbReference type="SAM" id="MobiDB-lite"/>
    </source>
</evidence>
<dbReference type="PANTHER" id="PTHR44899:SF3">
    <property type="entry name" value="SERINE_THREONINE-PROTEIN KINASE NEK1"/>
    <property type="match status" value="1"/>
</dbReference>
<proteinExistence type="predicted"/>
<evidence type="ECO:0000256" key="8">
    <source>
        <dbReference type="ARBA" id="ARBA00048679"/>
    </source>
</evidence>
<evidence type="ECO:0000313" key="13">
    <source>
        <dbReference type="Proteomes" id="UP001146120"/>
    </source>
</evidence>
<feature type="compositionally biased region" description="Pro residues" evidence="10">
    <location>
        <begin position="516"/>
        <end position="544"/>
    </location>
</feature>